<keyword evidence="1" id="KW-0732">Signal</keyword>
<dbReference type="InterPro" id="IPR011045">
    <property type="entry name" value="N2O_reductase_N"/>
</dbReference>
<dbReference type="InterPro" id="IPR051200">
    <property type="entry name" value="Host-pathogen_enzymatic-act"/>
</dbReference>
<proteinExistence type="predicted"/>
<dbReference type="HOGENOM" id="CLU_009318_1_0_0"/>
<feature type="domain" description="YNCE-like beta-propeller" evidence="2">
    <location>
        <begin position="83"/>
        <end position="376"/>
    </location>
</feature>
<organism evidence="3">
    <name type="scientific">Solibacter usitatus (strain Ellin6076)</name>
    <dbReference type="NCBI Taxonomy" id="234267"/>
    <lineage>
        <taxon>Bacteria</taxon>
        <taxon>Pseudomonadati</taxon>
        <taxon>Acidobacteriota</taxon>
        <taxon>Terriglobia</taxon>
        <taxon>Bryobacterales</taxon>
        <taxon>Solibacteraceae</taxon>
        <taxon>Candidatus Solibacter</taxon>
    </lineage>
</organism>
<protein>
    <submittedName>
        <fullName evidence="3">40-residue YVTN family beta-propeller repeat protein</fullName>
    </submittedName>
</protein>
<dbReference type="Pfam" id="PF21783">
    <property type="entry name" value="YNCE"/>
    <property type="match status" value="1"/>
</dbReference>
<dbReference type="InterPro" id="IPR015943">
    <property type="entry name" value="WD40/YVTN_repeat-like_dom_sf"/>
</dbReference>
<gene>
    <name evidence="3" type="ordered locus">Acid_5269</name>
</gene>
<reference evidence="3" key="1">
    <citation type="submission" date="2006-10" db="EMBL/GenBank/DDBJ databases">
        <title>Complete sequence of Solibacter usitatus Ellin6076.</title>
        <authorList>
            <consortium name="US DOE Joint Genome Institute"/>
            <person name="Copeland A."/>
            <person name="Lucas S."/>
            <person name="Lapidus A."/>
            <person name="Barry K."/>
            <person name="Detter J.C."/>
            <person name="Glavina del Rio T."/>
            <person name="Hammon N."/>
            <person name="Israni S."/>
            <person name="Dalin E."/>
            <person name="Tice H."/>
            <person name="Pitluck S."/>
            <person name="Thompson L.S."/>
            <person name="Brettin T."/>
            <person name="Bruce D."/>
            <person name="Han C."/>
            <person name="Tapia R."/>
            <person name="Gilna P."/>
            <person name="Schmutz J."/>
            <person name="Larimer F."/>
            <person name="Land M."/>
            <person name="Hauser L."/>
            <person name="Kyrpides N."/>
            <person name="Mikhailova N."/>
            <person name="Janssen P.H."/>
            <person name="Kuske C.R."/>
            <person name="Richardson P."/>
        </authorList>
    </citation>
    <scope>NUCLEOTIDE SEQUENCE</scope>
    <source>
        <strain evidence="3">Ellin6076</strain>
    </source>
</reference>
<sequence precursor="true">MRRFRSGAPLLFVSLALGLLGFLAARSALVHRAQPAPMKPVTAGHASRTTMDGLPGMPPAVNTVDVYAADRPGNLSPAVQGFPSRIYVPNSRSNSVSVIDPATFKVIDHFRVGRLPQHVTPSYDMKTLWVLNDLGNSLTRVDPATGKPHETIRVRDPYNMYYTPDGKYAIVVAEQDRRLDFLNAADMTLHHSLQVPCKGVDHMDFSADGKYLIASCEFSGSLVKVDVERQEVLGTLDMGPHRMPQDVKLSPDGTVFYIADMHAGGVHLVDGDQFRYIGFIPTGKGAHGLYVSRDSRVLYVSNRDEGSVSVLDFASRKEAAKWRLPGGGSPDMGGVSADGKVLWLAGRYNSEVYAIDTREGKLLARIRVGREPHGLCVYPQPGRYSLGHTGIFR</sequence>
<name>Q01VU5_SOLUE</name>
<evidence type="ECO:0000313" key="3">
    <source>
        <dbReference type="EMBL" id="ABJ86220.1"/>
    </source>
</evidence>
<dbReference type="eggNOG" id="COG3391">
    <property type="taxonomic scope" value="Bacteria"/>
</dbReference>
<dbReference type="SUPFAM" id="SSF50974">
    <property type="entry name" value="Nitrous oxide reductase, N-terminal domain"/>
    <property type="match status" value="1"/>
</dbReference>
<dbReference type="InterPro" id="IPR048433">
    <property type="entry name" value="YNCE-like_beta-prop"/>
</dbReference>
<evidence type="ECO:0000256" key="1">
    <source>
        <dbReference type="ARBA" id="ARBA00022729"/>
    </source>
</evidence>
<accession>Q01VU5</accession>
<dbReference type="Gene3D" id="2.130.10.10">
    <property type="entry name" value="YVTN repeat-like/Quinoprotein amine dehydrogenase"/>
    <property type="match status" value="2"/>
</dbReference>
<dbReference type="InParanoid" id="Q01VU5"/>
<dbReference type="NCBIfam" id="TIGR02276">
    <property type="entry name" value="beta_rpt_yvtn"/>
    <property type="match status" value="1"/>
</dbReference>
<dbReference type="AlphaFoldDB" id="Q01VU5"/>
<dbReference type="PANTHER" id="PTHR47197">
    <property type="entry name" value="PROTEIN NIRF"/>
    <property type="match status" value="1"/>
</dbReference>
<dbReference type="KEGG" id="sus:Acid_5269"/>
<dbReference type="InterPro" id="IPR011964">
    <property type="entry name" value="YVTN_b-propeller_repeat"/>
</dbReference>
<dbReference type="EMBL" id="CP000473">
    <property type="protein sequence ID" value="ABJ86220.1"/>
    <property type="molecule type" value="Genomic_DNA"/>
</dbReference>
<evidence type="ECO:0000259" key="2">
    <source>
        <dbReference type="Pfam" id="PF21783"/>
    </source>
</evidence>
<dbReference type="STRING" id="234267.Acid_5269"/>
<dbReference type="PANTHER" id="PTHR47197:SF3">
    <property type="entry name" value="DIHYDRO-HEME D1 DEHYDROGENASE"/>
    <property type="match status" value="1"/>
</dbReference>